<dbReference type="SMART" id="SM00448">
    <property type="entry name" value="REC"/>
    <property type="match status" value="1"/>
</dbReference>
<dbReference type="PROSITE" id="PS50110">
    <property type="entry name" value="RESPONSE_REGULATORY"/>
    <property type="match status" value="1"/>
</dbReference>
<dbReference type="InterPro" id="IPR012052">
    <property type="entry name" value="Spore_0_A"/>
</dbReference>
<evidence type="ECO:0000259" key="17">
    <source>
        <dbReference type="PROSITE" id="PS50110"/>
    </source>
</evidence>
<accession>A0A9D1EPH4</accession>
<dbReference type="InterPro" id="IPR011006">
    <property type="entry name" value="CheY-like_superfamily"/>
</dbReference>
<reference evidence="18" key="2">
    <citation type="journal article" date="2021" name="PeerJ">
        <title>Extensive microbial diversity within the chicken gut microbiome revealed by metagenomics and culture.</title>
        <authorList>
            <person name="Gilroy R."/>
            <person name="Ravi A."/>
            <person name="Getino M."/>
            <person name="Pursley I."/>
            <person name="Horton D.L."/>
            <person name="Alikhan N.F."/>
            <person name="Baker D."/>
            <person name="Gharbi K."/>
            <person name="Hall N."/>
            <person name="Watson M."/>
            <person name="Adriaenssens E.M."/>
            <person name="Foster-Nyarko E."/>
            <person name="Jarju S."/>
            <person name="Secka A."/>
            <person name="Antonio M."/>
            <person name="Oren A."/>
            <person name="Chaudhuri R.R."/>
            <person name="La Ragione R."/>
            <person name="Hildebrand F."/>
            <person name="Pallen M.J."/>
        </authorList>
    </citation>
    <scope>NUCLEOTIDE SEQUENCE</scope>
    <source>
        <strain evidence="18">CHK157-1446</strain>
    </source>
</reference>
<dbReference type="GO" id="GO:0030435">
    <property type="term" value="P:sporulation resulting in formation of a cellular spore"/>
    <property type="evidence" value="ECO:0007669"/>
    <property type="project" value="UniProtKB-UniRule"/>
</dbReference>
<dbReference type="PANTHER" id="PTHR44591:SF3">
    <property type="entry name" value="RESPONSE REGULATORY DOMAIN-CONTAINING PROTEIN"/>
    <property type="match status" value="1"/>
</dbReference>
<dbReference type="GO" id="GO:0003700">
    <property type="term" value="F:DNA-binding transcription factor activity"/>
    <property type="evidence" value="ECO:0007669"/>
    <property type="project" value="InterPro"/>
</dbReference>
<keyword evidence="12 14" id="KW-0804">Transcription</keyword>
<evidence type="ECO:0000256" key="13">
    <source>
        <dbReference type="ARBA" id="ARBA00024867"/>
    </source>
</evidence>
<keyword evidence="7 14" id="KW-0749">Sporulation</keyword>
<dbReference type="SUPFAM" id="SSF46894">
    <property type="entry name" value="C-terminal effector domain of the bipartite response regulators"/>
    <property type="match status" value="1"/>
</dbReference>
<dbReference type="GO" id="GO:0005737">
    <property type="term" value="C:cytoplasm"/>
    <property type="evidence" value="ECO:0007669"/>
    <property type="project" value="UniProtKB-SubCell"/>
</dbReference>
<evidence type="ECO:0000256" key="3">
    <source>
        <dbReference type="ARBA" id="ARBA00022490"/>
    </source>
</evidence>
<sequence length="261" mass="29620">MAKKLKVLIGDDSEEYGLRCAQVLREMGFFCILRPKDGEMILEAVTDEVPDVVVTDLWMPKLDAIELMKRVNRSMQRCPAFIITAPCDNEFALRQVMQEGAAYYIVRPFDYHMLGDRINQIMGYDVMGKDAGALTTVRQPAPDMEVVVTEMIHQLGVPAHIKGYHYLRNAIMHSIKDPEMLESVTKLMYPTVAKEYGTTPSRVERAIRHAIEIAWDRGDVDTLNSFFGYTVNTGKGKPTNSEFIALIVDKIKLRYKNTVPV</sequence>
<reference evidence="18" key="1">
    <citation type="submission" date="2020-10" db="EMBL/GenBank/DDBJ databases">
        <authorList>
            <person name="Gilroy R."/>
        </authorList>
    </citation>
    <scope>NUCLEOTIDE SEQUENCE</scope>
    <source>
        <strain evidence="18">CHK157-1446</strain>
    </source>
</reference>
<feature type="binding site" evidence="15">
    <location>
        <position position="56"/>
    </location>
    <ligand>
        <name>Ca(2+)</name>
        <dbReference type="ChEBI" id="CHEBI:29108"/>
    </ligand>
</feature>
<comment type="function">
    <text evidence="13 14">May play the central regulatory role in sporulation. It may be an element of the effector pathway responsible for the activation of sporulation genes in response to nutritional stress. Spo0A may act in concert with spo0H (a sigma factor) to control the expression of some genes that are critical to the sporulation process.</text>
</comment>
<keyword evidence="10 14" id="KW-0238">DNA-binding</keyword>
<evidence type="ECO:0000313" key="19">
    <source>
        <dbReference type="Proteomes" id="UP000823982"/>
    </source>
</evidence>
<organism evidence="18 19">
    <name type="scientific">Candidatus Faeciplasma gallinarum</name>
    <dbReference type="NCBI Taxonomy" id="2840799"/>
    <lineage>
        <taxon>Bacteria</taxon>
        <taxon>Bacillati</taxon>
        <taxon>Bacillota</taxon>
        <taxon>Clostridia</taxon>
        <taxon>Eubacteriales</taxon>
        <taxon>Oscillospiraceae</taxon>
        <taxon>Oscillospiraceae incertae sedis</taxon>
        <taxon>Candidatus Faeciplasma</taxon>
    </lineage>
</organism>
<dbReference type="InterPro" id="IPR016032">
    <property type="entry name" value="Sig_transdc_resp-reg_C-effctor"/>
</dbReference>
<proteinExistence type="predicted"/>
<dbReference type="PANTHER" id="PTHR44591">
    <property type="entry name" value="STRESS RESPONSE REGULATOR PROTEIN 1"/>
    <property type="match status" value="1"/>
</dbReference>
<dbReference type="PIRSF" id="PIRSF002937">
    <property type="entry name" value="Res_reg_Spo0A"/>
    <property type="match status" value="1"/>
</dbReference>
<dbReference type="InterPro" id="IPR001789">
    <property type="entry name" value="Sig_transdc_resp-reg_receiver"/>
</dbReference>
<evidence type="ECO:0000256" key="5">
    <source>
        <dbReference type="ARBA" id="ARBA00022553"/>
    </source>
</evidence>
<evidence type="ECO:0000256" key="12">
    <source>
        <dbReference type="ARBA" id="ARBA00023163"/>
    </source>
</evidence>
<evidence type="ECO:0000256" key="11">
    <source>
        <dbReference type="ARBA" id="ARBA00023159"/>
    </source>
</evidence>
<evidence type="ECO:0000256" key="16">
    <source>
        <dbReference type="PROSITE-ProRule" id="PRU00169"/>
    </source>
</evidence>
<dbReference type="EMBL" id="DVIR01000056">
    <property type="protein sequence ID" value="HIS24956.1"/>
    <property type="molecule type" value="Genomic_DNA"/>
</dbReference>
<feature type="domain" description="Response regulatory" evidence="17">
    <location>
        <begin position="6"/>
        <end position="122"/>
    </location>
</feature>
<protein>
    <recommendedName>
        <fullName evidence="2 14">Stage 0 sporulation protein A homolog</fullName>
    </recommendedName>
</protein>
<name>A0A9D1EPH4_9FIRM</name>
<dbReference type="Proteomes" id="UP000823982">
    <property type="component" value="Unassembled WGS sequence"/>
</dbReference>
<evidence type="ECO:0000313" key="18">
    <source>
        <dbReference type="EMBL" id="HIS24956.1"/>
    </source>
</evidence>
<dbReference type="GO" id="GO:0005509">
    <property type="term" value="F:calcium ion binding"/>
    <property type="evidence" value="ECO:0007669"/>
    <property type="project" value="UniProtKB-UniRule"/>
</dbReference>
<evidence type="ECO:0000256" key="15">
    <source>
        <dbReference type="PIRSR" id="PIRSR002937-1"/>
    </source>
</evidence>
<feature type="modified residue" description="4-aspartylphosphate" evidence="16">
    <location>
        <position position="56"/>
    </location>
</feature>
<evidence type="ECO:0000256" key="2">
    <source>
        <dbReference type="ARBA" id="ARBA00018672"/>
    </source>
</evidence>
<keyword evidence="9 14" id="KW-0805">Transcription regulation</keyword>
<dbReference type="GO" id="GO:0042173">
    <property type="term" value="P:regulation of sporulation resulting in formation of a cellular spore"/>
    <property type="evidence" value="ECO:0007669"/>
    <property type="project" value="InterPro"/>
</dbReference>
<evidence type="ECO:0000256" key="10">
    <source>
        <dbReference type="ARBA" id="ARBA00023125"/>
    </source>
</evidence>
<keyword evidence="8 14" id="KW-0902">Two-component regulatory system</keyword>
<gene>
    <name evidence="18" type="primary">spo0A</name>
    <name evidence="18" type="ORF">IAD01_06095</name>
</gene>
<keyword evidence="14 15" id="KW-0479">Metal-binding</keyword>
<dbReference type="Pfam" id="PF00072">
    <property type="entry name" value="Response_reg"/>
    <property type="match status" value="1"/>
</dbReference>
<dbReference type="NCBIfam" id="TIGR02875">
    <property type="entry name" value="spore_0_A"/>
    <property type="match status" value="1"/>
</dbReference>
<evidence type="ECO:0000256" key="4">
    <source>
        <dbReference type="ARBA" id="ARBA00022491"/>
    </source>
</evidence>
<keyword evidence="3 14" id="KW-0963">Cytoplasm</keyword>
<dbReference type="GO" id="GO:0003677">
    <property type="term" value="F:DNA binding"/>
    <property type="evidence" value="ECO:0007669"/>
    <property type="project" value="UniProtKB-KW"/>
</dbReference>
<keyword evidence="6 14" id="KW-0106">Calcium</keyword>
<keyword evidence="5 16" id="KW-0597">Phosphoprotein</keyword>
<dbReference type="AlphaFoldDB" id="A0A9D1EPH4"/>
<evidence type="ECO:0000256" key="7">
    <source>
        <dbReference type="ARBA" id="ARBA00022969"/>
    </source>
</evidence>
<comment type="subcellular location">
    <subcellularLocation>
        <location evidence="1 14">Cytoplasm</location>
    </subcellularLocation>
</comment>
<dbReference type="Gene3D" id="3.40.50.2300">
    <property type="match status" value="1"/>
</dbReference>
<keyword evidence="11 14" id="KW-0010">Activator</keyword>
<feature type="binding site" evidence="15">
    <location>
        <position position="12"/>
    </location>
    <ligand>
        <name>Ca(2+)</name>
        <dbReference type="ChEBI" id="CHEBI:29108"/>
    </ligand>
</feature>
<evidence type="ECO:0000256" key="6">
    <source>
        <dbReference type="ARBA" id="ARBA00022837"/>
    </source>
</evidence>
<dbReference type="InterPro" id="IPR050595">
    <property type="entry name" value="Bact_response_regulator"/>
</dbReference>
<comment type="caution">
    <text evidence="18">The sequence shown here is derived from an EMBL/GenBank/DDBJ whole genome shotgun (WGS) entry which is preliminary data.</text>
</comment>
<comment type="cofactor">
    <cofactor evidence="14 15">
        <name>Ca(2+)</name>
        <dbReference type="ChEBI" id="CHEBI:29108"/>
    </cofactor>
    <text evidence="14 15">Binds 1 Ca(2+) ion per subunit.</text>
</comment>
<evidence type="ECO:0000256" key="8">
    <source>
        <dbReference type="ARBA" id="ARBA00023012"/>
    </source>
</evidence>
<keyword evidence="4 14" id="KW-0678">Repressor</keyword>
<evidence type="ECO:0000256" key="9">
    <source>
        <dbReference type="ARBA" id="ARBA00023015"/>
    </source>
</evidence>
<feature type="binding site" evidence="15">
    <location>
        <position position="11"/>
    </location>
    <ligand>
        <name>Ca(2+)</name>
        <dbReference type="ChEBI" id="CHEBI:29108"/>
    </ligand>
</feature>
<dbReference type="SUPFAM" id="SSF52172">
    <property type="entry name" value="CheY-like"/>
    <property type="match status" value="1"/>
</dbReference>
<dbReference type="GO" id="GO:0000160">
    <property type="term" value="P:phosphorelay signal transduction system"/>
    <property type="evidence" value="ECO:0007669"/>
    <property type="project" value="UniProtKB-UniRule"/>
</dbReference>
<evidence type="ECO:0000256" key="14">
    <source>
        <dbReference type="PIRNR" id="PIRNR002937"/>
    </source>
</evidence>
<dbReference type="Pfam" id="PF08769">
    <property type="entry name" value="Spo0A_C"/>
    <property type="match status" value="1"/>
</dbReference>
<evidence type="ECO:0000256" key="1">
    <source>
        <dbReference type="ARBA" id="ARBA00004496"/>
    </source>
</evidence>
<dbReference type="Gene3D" id="1.10.10.10">
    <property type="entry name" value="Winged helix-like DNA-binding domain superfamily/Winged helix DNA-binding domain"/>
    <property type="match status" value="1"/>
</dbReference>
<dbReference type="GO" id="GO:0051606">
    <property type="term" value="P:detection of stimulus"/>
    <property type="evidence" value="ECO:0007669"/>
    <property type="project" value="UniProtKB-UniRule"/>
</dbReference>
<dbReference type="InterPro" id="IPR014879">
    <property type="entry name" value="Spo0A_C"/>
</dbReference>
<dbReference type="InterPro" id="IPR036388">
    <property type="entry name" value="WH-like_DNA-bd_sf"/>
</dbReference>